<dbReference type="InParanoid" id="E2B5K6"/>
<dbReference type="PANTHER" id="PTHR13369:SF0">
    <property type="entry name" value="GLUTATHIONE S-TRANSFERASE C-TERMINAL DOMAIN-CONTAINING PROTEIN"/>
    <property type="match status" value="1"/>
</dbReference>
<name>E2B5K6_HARSA</name>
<dbReference type="OrthoDB" id="206598at2759"/>
<keyword evidence="2" id="KW-0808">Transferase</keyword>
<proteinExistence type="predicted"/>
<accession>E2B5K6</accession>
<evidence type="ECO:0000313" key="3">
    <source>
        <dbReference type="Proteomes" id="UP000008237"/>
    </source>
</evidence>
<dbReference type="FunCoup" id="E2B5K6">
    <property type="interactions" value="1613"/>
</dbReference>
<sequence>MHMLLSAFSSQTLPKLVPLTVKWYDRMLADQRMKKCISCLPLQKSHYLNELQYTLPTIVNEPLYNSSPKRYKPGKRTYTKQEDIEHSLQIVESMKILIEHDAEPFGAEVDKLNWTDVPYEARPESGHVPTARRERKREQLQNLCKAVLKLAKDGDTIVDFCSGSGHLGILVAHLLPRCKIILMENKDKPMAIARRRVEKLELMNVQLCHGNFNYFNLNFDIGMSLHACGVATDLVIQSCIEKNAIFVCCPCCYGSVQDCHRLTYPRSNVFKEHIDNREYSFLSHAADQTHHQYYCEENTKTAQGYRCMAIVDMDRKLYSEQFGYEVHLGKLIPPTCTPKNNLLVGIPKH</sequence>
<gene>
    <name evidence="2" type="ORF">EAI_09116</name>
</gene>
<dbReference type="EMBL" id="GL445852">
    <property type="protein sequence ID" value="EFN89018.1"/>
    <property type="molecule type" value="Genomic_DNA"/>
</dbReference>
<dbReference type="Gene3D" id="3.40.50.150">
    <property type="entry name" value="Vaccinia Virus protein VP39"/>
    <property type="match status" value="1"/>
</dbReference>
<dbReference type="STRING" id="610380.E2B5K6"/>
<evidence type="ECO:0000259" key="1">
    <source>
        <dbReference type="Pfam" id="PF13679"/>
    </source>
</evidence>
<dbReference type="GO" id="GO:0016740">
    <property type="term" value="F:transferase activity"/>
    <property type="evidence" value="ECO:0007669"/>
    <property type="project" value="UniProtKB-KW"/>
</dbReference>
<evidence type="ECO:0000313" key="2">
    <source>
        <dbReference type="EMBL" id="EFN89018.1"/>
    </source>
</evidence>
<dbReference type="AlphaFoldDB" id="E2B5K6"/>
<dbReference type="Proteomes" id="UP000008237">
    <property type="component" value="Unassembled WGS sequence"/>
</dbReference>
<protein>
    <submittedName>
        <fullName evidence="2">Glutathione S-transferase C-terminal domain-containing protein-like protein</fullName>
    </submittedName>
</protein>
<dbReference type="OMA" id="MVMQKCL"/>
<reference evidence="2 3" key="1">
    <citation type="journal article" date="2010" name="Science">
        <title>Genomic comparison of the ants Camponotus floridanus and Harpegnathos saltator.</title>
        <authorList>
            <person name="Bonasio R."/>
            <person name="Zhang G."/>
            <person name="Ye C."/>
            <person name="Mutti N.S."/>
            <person name="Fang X."/>
            <person name="Qin N."/>
            <person name="Donahue G."/>
            <person name="Yang P."/>
            <person name="Li Q."/>
            <person name="Li C."/>
            <person name="Zhang P."/>
            <person name="Huang Z."/>
            <person name="Berger S.L."/>
            <person name="Reinberg D."/>
            <person name="Wang J."/>
            <person name="Liebig J."/>
        </authorList>
    </citation>
    <scope>NUCLEOTIDE SEQUENCE [LARGE SCALE GENOMIC DNA]</scope>
    <source>
        <strain evidence="2 3">R22 G/1</strain>
    </source>
</reference>
<dbReference type="PANTHER" id="PTHR13369">
    <property type="match status" value="1"/>
</dbReference>
<dbReference type="SUPFAM" id="SSF53335">
    <property type="entry name" value="S-adenosyl-L-methionine-dependent methyltransferases"/>
    <property type="match status" value="1"/>
</dbReference>
<feature type="domain" description="Methyltransferase" evidence="1">
    <location>
        <begin position="136"/>
        <end position="257"/>
    </location>
</feature>
<keyword evidence="3" id="KW-1185">Reference proteome</keyword>
<dbReference type="Pfam" id="PF13679">
    <property type="entry name" value="Methyltransf_32"/>
    <property type="match status" value="1"/>
</dbReference>
<dbReference type="FunFam" id="3.40.50.150:FF:000725">
    <property type="entry name" value="Glutathione S-transferase, C-terminal domain-containing"/>
    <property type="match status" value="1"/>
</dbReference>
<dbReference type="InterPro" id="IPR025714">
    <property type="entry name" value="Methyltranfer_dom"/>
</dbReference>
<organism evidence="3">
    <name type="scientific">Harpegnathos saltator</name>
    <name type="common">Jerdon's jumping ant</name>
    <dbReference type="NCBI Taxonomy" id="610380"/>
    <lineage>
        <taxon>Eukaryota</taxon>
        <taxon>Metazoa</taxon>
        <taxon>Ecdysozoa</taxon>
        <taxon>Arthropoda</taxon>
        <taxon>Hexapoda</taxon>
        <taxon>Insecta</taxon>
        <taxon>Pterygota</taxon>
        <taxon>Neoptera</taxon>
        <taxon>Endopterygota</taxon>
        <taxon>Hymenoptera</taxon>
        <taxon>Apocrita</taxon>
        <taxon>Aculeata</taxon>
        <taxon>Formicoidea</taxon>
        <taxon>Formicidae</taxon>
        <taxon>Ponerinae</taxon>
        <taxon>Ponerini</taxon>
        <taxon>Harpegnathos</taxon>
    </lineage>
</organism>
<dbReference type="GO" id="GO:0005737">
    <property type="term" value="C:cytoplasm"/>
    <property type="evidence" value="ECO:0007669"/>
    <property type="project" value="TreeGrafter"/>
</dbReference>
<dbReference type="InterPro" id="IPR029063">
    <property type="entry name" value="SAM-dependent_MTases_sf"/>
</dbReference>